<dbReference type="SUPFAM" id="SSF51246">
    <property type="entry name" value="Rudiment single hybrid motif"/>
    <property type="match status" value="1"/>
</dbReference>
<dbReference type="FunFam" id="3.40.50.20:FF:000010">
    <property type="entry name" value="Propionyl-CoA carboxylase subunit alpha"/>
    <property type="match status" value="1"/>
</dbReference>
<evidence type="ECO:0000313" key="22">
    <source>
        <dbReference type="Proteomes" id="UP000314294"/>
    </source>
</evidence>
<sequence length="653" mass="71894">MAAHRLSPSLNRLLLAGKYAPFWTRCCAVHGYAQYSTTCSPNEKMFDKILIANRGEIACRVMKTCHKMGIQTVAVHSDVDASAVHVKMANEAVCVGPAPTSKSYLNMDAIMDAVRVTGAQAVHPGYGFLSENKEFAKRLAAEGVAFIGPDTYALQAMGDKIESKLIAKAATVNTIPGYDGVVKLLCVYVYAYREGFRFSSQEAASSFGDDRLLIEKFIDNPRHIEIQVLADKYGNALWLNERECSIQRRNQKVVEEAPSTFLDPETRRKMGEQAVQLAKAVEHPITECITGLDLVEQMIRVAKGYQLQHKQEDIPINGWAIESRVYAEDPYKSFGLPSIGRLSQYQEPLNLSNVRVDSGIEEGSDISIYYDPMISKLVTYGATRAEALASMEDALDNYVIRGVTHNISLLREIITHPRFISGDISTNFLPEVYPDGFKGHQLEADSRRELLAAAAALYITAQLRSQRVLGDLRVSSTPVECSHWELSVELEEGRHSVDVTKSGNVYTVEVDGEKVEVNGQWNLASPLLPLTINGSHRMLQCLSRDASGKIVLQYLGTSFKVRVLSKMAAQLNAYMPEKVPEDTSSLLRSPMPGAVVSVSVKPGDTVAEGQEICVIEAMKMQNSLTAARQAKVKSVHCKPGETVGEGDLLVELE</sequence>
<dbReference type="Pfam" id="PF00289">
    <property type="entry name" value="Biotin_carb_N"/>
    <property type="match status" value="1"/>
</dbReference>
<accession>A0A4Z2HGB1</accession>
<evidence type="ECO:0000256" key="16">
    <source>
        <dbReference type="ARBA" id="ARBA00049495"/>
    </source>
</evidence>
<evidence type="ECO:0000256" key="1">
    <source>
        <dbReference type="ARBA" id="ARBA00001953"/>
    </source>
</evidence>
<dbReference type="EC" id="6.4.1.3" evidence="4"/>
<evidence type="ECO:0000256" key="13">
    <source>
        <dbReference type="ARBA" id="ARBA00023128"/>
    </source>
</evidence>
<dbReference type="SUPFAM" id="SSF52440">
    <property type="entry name" value="PreATP-grasp domain"/>
    <property type="match status" value="1"/>
</dbReference>
<name>A0A4Z2HGB1_9TELE</name>
<keyword evidence="7 17" id="KW-0547">Nucleotide-binding</keyword>
<keyword evidence="14" id="KW-0464">Manganese</keyword>
<keyword evidence="5" id="KW-0436">Ligase</keyword>
<keyword evidence="15" id="KW-0092">Biotin</keyword>
<evidence type="ECO:0000259" key="19">
    <source>
        <dbReference type="PROSITE" id="PS50975"/>
    </source>
</evidence>
<dbReference type="PROSITE" id="PS50968">
    <property type="entry name" value="BIOTINYL_LIPOYL"/>
    <property type="match status" value="1"/>
</dbReference>
<dbReference type="InterPro" id="IPR011053">
    <property type="entry name" value="Single_hybrid_motif"/>
</dbReference>
<evidence type="ECO:0000256" key="4">
    <source>
        <dbReference type="ARBA" id="ARBA00013050"/>
    </source>
</evidence>
<keyword evidence="8 17" id="KW-0067">ATP-binding</keyword>
<dbReference type="PROSITE" id="PS50979">
    <property type="entry name" value="BC"/>
    <property type="match status" value="1"/>
</dbReference>
<evidence type="ECO:0000256" key="10">
    <source>
        <dbReference type="ARBA" id="ARBA00022946"/>
    </source>
</evidence>
<keyword evidence="6" id="KW-0479">Metal-binding</keyword>
<evidence type="ECO:0000256" key="3">
    <source>
        <dbReference type="ARBA" id="ARBA00005060"/>
    </source>
</evidence>
<dbReference type="InterPro" id="IPR005479">
    <property type="entry name" value="CPAse_ATP-bd"/>
</dbReference>
<reference evidence="21 22" key="1">
    <citation type="submission" date="2019-03" db="EMBL/GenBank/DDBJ databases">
        <title>First draft genome of Liparis tanakae, snailfish: a comprehensive survey of snailfish specific genes.</title>
        <authorList>
            <person name="Kim W."/>
            <person name="Song I."/>
            <person name="Jeong J.-H."/>
            <person name="Kim D."/>
            <person name="Kim S."/>
            <person name="Ryu S."/>
            <person name="Song J.Y."/>
            <person name="Lee S.K."/>
        </authorList>
    </citation>
    <scope>NUCLEOTIDE SEQUENCE [LARGE SCALE GENOMIC DNA]</scope>
    <source>
        <tissue evidence="21">Muscle</tissue>
    </source>
</reference>
<evidence type="ECO:0000256" key="8">
    <source>
        <dbReference type="ARBA" id="ARBA00022840"/>
    </source>
</evidence>
<keyword evidence="11" id="KW-0442">Lipid degradation</keyword>
<dbReference type="InterPro" id="IPR041265">
    <property type="entry name" value="PCC_BT"/>
</dbReference>
<dbReference type="AlphaFoldDB" id="A0A4Z2HGB1"/>
<evidence type="ECO:0000256" key="11">
    <source>
        <dbReference type="ARBA" id="ARBA00022963"/>
    </source>
</evidence>
<proteinExistence type="predicted"/>
<feature type="domain" description="Biotin carboxylation" evidence="20">
    <location>
        <begin position="45"/>
        <end position="434"/>
    </location>
</feature>
<evidence type="ECO:0000256" key="7">
    <source>
        <dbReference type="ARBA" id="ARBA00022741"/>
    </source>
</evidence>
<dbReference type="InterPro" id="IPR011764">
    <property type="entry name" value="Biotin_carboxylation_dom"/>
</dbReference>
<dbReference type="PROSITE" id="PS00188">
    <property type="entry name" value="BIOTIN"/>
    <property type="match status" value="1"/>
</dbReference>
<dbReference type="OrthoDB" id="196847at2759"/>
<evidence type="ECO:0000256" key="14">
    <source>
        <dbReference type="ARBA" id="ARBA00023211"/>
    </source>
</evidence>
<dbReference type="EMBL" id="SRLO01000261">
    <property type="protein sequence ID" value="TNN63964.1"/>
    <property type="molecule type" value="Genomic_DNA"/>
</dbReference>
<dbReference type="InterPro" id="IPR000089">
    <property type="entry name" value="Biotin_lipoyl"/>
</dbReference>
<dbReference type="InterPro" id="IPR016185">
    <property type="entry name" value="PreATP-grasp_dom_sf"/>
</dbReference>
<keyword evidence="10" id="KW-0809">Transit peptide</keyword>
<dbReference type="Gene3D" id="2.40.50.100">
    <property type="match status" value="1"/>
</dbReference>
<dbReference type="Gene3D" id="3.30.470.20">
    <property type="entry name" value="ATP-grasp fold, B domain"/>
    <property type="match status" value="2"/>
</dbReference>
<dbReference type="InterPro" id="IPR011761">
    <property type="entry name" value="ATP-grasp"/>
</dbReference>
<organism evidence="21 22">
    <name type="scientific">Liparis tanakae</name>
    <name type="common">Tanaka's snailfish</name>
    <dbReference type="NCBI Taxonomy" id="230148"/>
    <lineage>
        <taxon>Eukaryota</taxon>
        <taxon>Metazoa</taxon>
        <taxon>Chordata</taxon>
        <taxon>Craniata</taxon>
        <taxon>Vertebrata</taxon>
        <taxon>Euteleostomi</taxon>
        <taxon>Actinopterygii</taxon>
        <taxon>Neopterygii</taxon>
        <taxon>Teleostei</taxon>
        <taxon>Neoteleostei</taxon>
        <taxon>Acanthomorphata</taxon>
        <taxon>Eupercaria</taxon>
        <taxon>Perciformes</taxon>
        <taxon>Cottioidei</taxon>
        <taxon>Cottales</taxon>
        <taxon>Liparidae</taxon>
        <taxon>Liparis</taxon>
    </lineage>
</organism>
<feature type="domain" description="ATP-grasp" evidence="19">
    <location>
        <begin position="138"/>
        <end position="347"/>
    </location>
</feature>
<dbReference type="GO" id="GO:0004658">
    <property type="term" value="F:propionyl-CoA carboxylase activity"/>
    <property type="evidence" value="ECO:0007669"/>
    <property type="project" value="UniProtKB-EC"/>
</dbReference>
<comment type="catalytic activity">
    <reaction evidence="16">
        <text>propanoyl-CoA + hydrogencarbonate + ATP = (S)-methylmalonyl-CoA + ADP + phosphate + H(+)</text>
        <dbReference type="Rhea" id="RHEA:23720"/>
        <dbReference type="ChEBI" id="CHEBI:15378"/>
        <dbReference type="ChEBI" id="CHEBI:17544"/>
        <dbReference type="ChEBI" id="CHEBI:30616"/>
        <dbReference type="ChEBI" id="CHEBI:43474"/>
        <dbReference type="ChEBI" id="CHEBI:57327"/>
        <dbReference type="ChEBI" id="CHEBI:57392"/>
        <dbReference type="ChEBI" id="CHEBI:456216"/>
        <dbReference type="EC" id="6.4.1.3"/>
    </reaction>
    <physiologicalReaction direction="left-to-right" evidence="16">
        <dbReference type="Rhea" id="RHEA:23721"/>
    </physiologicalReaction>
</comment>
<dbReference type="PROSITE" id="PS50975">
    <property type="entry name" value="ATP_GRASP"/>
    <property type="match status" value="1"/>
</dbReference>
<dbReference type="Pfam" id="PF18140">
    <property type="entry name" value="PCC_BT"/>
    <property type="match status" value="1"/>
</dbReference>
<keyword evidence="12" id="KW-0443">Lipid metabolism</keyword>
<evidence type="ECO:0000256" key="12">
    <source>
        <dbReference type="ARBA" id="ARBA00023098"/>
    </source>
</evidence>
<gene>
    <name evidence="21" type="primary">Pcca</name>
    <name evidence="21" type="ORF">EYF80_025806</name>
</gene>
<dbReference type="FunFam" id="2.40.50.100:FF:000029">
    <property type="entry name" value="propionyl-CoA carboxylase alpha chain, mitochondrial"/>
    <property type="match status" value="1"/>
</dbReference>
<dbReference type="InterPro" id="IPR011054">
    <property type="entry name" value="Rudment_hybrid_motif"/>
</dbReference>
<dbReference type="PANTHER" id="PTHR18866:SF33">
    <property type="entry name" value="METHYLCROTONOYL-COA CARBOXYLASE SUBUNIT ALPHA, MITOCHONDRIAL-RELATED"/>
    <property type="match status" value="1"/>
</dbReference>
<dbReference type="GO" id="GO:0046872">
    <property type="term" value="F:metal ion binding"/>
    <property type="evidence" value="ECO:0007669"/>
    <property type="project" value="UniProtKB-KW"/>
</dbReference>
<dbReference type="Pfam" id="PF02785">
    <property type="entry name" value="Biotin_carb_C"/>
    <property type="match status" value="1"/>
</dbReference>
<evidence type="ECO:0000256" key="15">
    <source>
        <dbReference type="ARBA" id="ARBA00023267"/>
    </source>
</evidence>
<comment type="caution">
    <text evidence="21">The sequence shown here is derived from an EMBL/GenBank/DDBJ whole genome shotgun (WGS) entry which is preliminary data.</text>
</comment>
<evidence type="ECO:0000313" key="21">
    <source>
        <dbReference type="EMBL" id="TNN63964.1"/>
    </source>
</evidence>
<keyword evidence="9" id="KW-0460">Magnesium</keyword>
<evidence type="ECO:0000256" key="17">
    <source>
        <dbReference type="PROSITE-ProRule" id="PRU00409"/>
    </source>
</evidence>
<dbReference type="Pfam" id="PF00364">
    <property type="entry name" value="Biotin_lipoyl"/>
    <property type="match status" value="1"/>
</dbReference>
<dbReference type="GO" id="GO:0005524">
    <property type="term" value="F:ATP binding"/>
    <property type="evidence" value="ECO:0007669"/>
    <property type="project" value="UniProtKB-UniRule"/>
</dbReference>
<dbReference type="CDD" id="cd06850">
    <property type="entry name" value="biotinyl_domain"/>
    <property type="match status" value="1"/>
</dbReference>
<dbReference type="Gene3D" id="3.30.700.30">
    <property type="match status" value="1"/>
</dbReference>
<dbReference type="GO" id="GO:0005739">
    <property type="term" value="C:mitochondrion"/>
    <property type="evidence" value="ECO:0007669"/>
    <property type="project" value="UniProtKB-SubCell"/>
</dbReference>
<comment type="subcellular location">
    <subcellularLocation>
        <location evidence="2">Mitochondrion</location>
    </subcellularLocation>
</comment>
<evidence type="ECO:0000256" key="6">
    <source>
        <dbReference type="ARBA" id="ARBA00022723"/>
    </source>
</evidence>
<dbReference type="InterPro" id="IPR050856">
    <property type="entry name" value="Biotin_carboxylase_complex"/>
</dbReference>
<keyword evidence="22" id="KW-1185">Reference proteome</keyword>
<dbReference type="SUPFAM" id="SSF51230">
    <property type="entry name" value="Single hybrid motif"/>
    <property type="match status" value="1"/>
</dbReference>
<dbReference type="GO" id="GO:0016042">
    <property type="term" value="P:lipid catabolic process"/>
    <property type="evidence" value="ECO:0007669"/>
    <property type="project" value="UniProtKB-KW"/>
</dbReference>
<dbReference type="InterPro" id="IPR005481">
    <property type="entry name" value="BC-like_N"/>
</dbReference>
<dbReference type="PANTHER" id="PTHR18866">
    <property type="entry name" value="CARBOXYLASE:PYRUVATE/ACETYL-COA/PROPIONYL-COA CARBOXYLASE"/>
    <property type="match status" value="1"/>
</dbReference>
<dbReference type="InterPro" id="IPR001882">
    <property type="entry name" value="Biotin_BS"/>
</dbReference>
<comment type="pathway">
    <text evidence="3">Metabolic intermediate metabolism; propanoyl-CoA degradation; succinyl-CoA from propanoyl-CoA: step 1/3.</text>
</comment>
<evidence type="ECO:0000256" key="2">
    <source>
        <dbReference type="ARBA" id="ARBA00004173"/>
    </source>
</evidence>
<evidence type="ECO:0000256" key="5">
    <source>
        <dbReference type="ARBA" id="ARBA00022598"/>
    </source>
</evidence>
<dbReference type="UniPathway" id="UPA00945">
    <property type="reaction ID" value="UER00908"/>
</dbReference>
<keyword evidence="13" id="KW-0496">Mitochondrion</keyword>
<protein>
    <recommendedName>
        <fullName evidence="4">propionyl-CoA carboxylase</fullName>
        <ecNumber evidence="4">6.4.1.3</ecNumber>
    </recommendedName>
</protein>
<dbReference type="Proteomes" id="UP000314294">
    <property type="component" value="Unassembled WGS sequence"/>
</dbReference>
<dbReference type="SUPFAM" id="SSF56059">
    <property type="entry name" value="Glutathione synthetase ATP-binding domain-like"/>
    <property type="match status" value="1"/>
</dbReference>
<dbReference type="InterPro" id="IPR005482">
    <property type="entry name" value="Biotin_COase_C"/>
</dbReference>
<dbReference type="SMART" id="SM00878">
    <property type="entry name" value="Biotin_carb_C"/>
    <property type="match status" value="1"/>
</dbReference>
<comment type="cofactor">
    <cofactor evidence="1">
        <name>biotin</name>
        <dbReference type="ChEBI" id="CHEBI:57586"/>
    </cofactor>
</comment>
<evidence type="ECO:0000256" key="9">
    <source>
        <dbReference type="ARBA" id="ARBA00022842"/>
    </source>
</evidence>
<dbReference type="Pfam" id="PF02786">
    <property type="entry name" value="CPSase_L_D2"/>
    <property type="match status" value="1"/>
</dbReference>
<evidence type="ECO:0000259" key="20">
    <source>
        <dbReference type="PROSITE" id="PS50979"/>
    </source>
</evidence>
<evidence type="ECO:0000259" key="18">
    <source>
        <dbReference type="PROSITE" id="PS50968"/>
    </source>
</evidence>
<feature type="domain" description="Lipoyl-binding" evidence="18">
    <location>
        <begin position="578"/>
        <end position="653"/>
    </location>
</feature>